<organism evidence="6">
    <name type="scientific">Glycine max</name>
    <name type="common">Soybean</name>
    <name type="synonym">Glycine hispida</name>
    <dbReference type="NCBI Taxonomy" id="3847"/>
    <lineage>
        <taxon>Eukaryota</taxon>
        <taxon>Viridiplantae</taxon>
        <taxon>Streptophyta</taxon>
        <taxon>Embryophyta</taxon>
        <taxon>Tracheophyta</taxon>
        <taxon>Spermatophyta</taxon>
        <taxon>Magnoliopsida</taxon>
        <taxon>eudicotyledons</taxon>
        <taxon>Gunneridae</taxon>
        <taxon>Pentapetalae</taxon>
        <taxon>rosids</taxon>
        <taxon>fabids</taxon>
        <taxon>Fabales</taxon>
        <taxon>Fabaceae</taxon>
        <taxon>Papilionoideae</taxon>
        <taxon>50 kb inversion clade</taxon>
        <taxon>NPAAA clade</taxon>
        <taxon>indigoferoid/millettioid clade</taxon>
        <taxon>Phaseoleae</taxon>
        <taxon>Glycine</taxon>
        <taxon>Glycine subgen. Soja</taxon>
    </lineage>
</organism>
<keyword evidence="4" id="KW-0539">Nucleus</keyword>
<sequence>MKVRSEREKTKVVIRHLSPSLTLSDFFPTHRFSLRFSLQLVLLPSRQQQVITIQTLPVCSLCNPNKSLIIIIICSHKRQMHSRAYIDFKCPDDVFEFTEFFDGHVFVNERGAQYKVIVEYAPSQRVPKPSAKKMDVKGLYSKIQIILSSSN</sequence>
<reference evidence="7" key="2">
    <citation type="submission" date="2018-02" db="UniProtKB">
        <authorList>
            <consortium name="EnsemblPlants"/>
        </authorList>
    </citation>
    <scope>IDENTIFICATION</scope>
    <source>
        <strain evidence="7">Williams 82</strain>
    </source>
</reference>
<evidence type="ECO:0000256" key="3">
    <source>
        <dbReference type="ARBA" id="ARBA00023161"/>
    </source>
</evidence>
<dbReference type="eggNOG" id="KOG1295">
    <property type="taxonomic scope" value="Eukaryota"/>
</dbReference>
<gene>
    <name evidence="6" type="ORF">GLYMA_07G274300</name>
</gene>
<reference evidence="6 7" key="1">
    <citation type="journal article" date="2010" name="Nature">
        <title>Genome sequence of the palaeopolyploid soybean.</title>
        <authorList>
            <person name="Schmutz J."/>
            <person name="Cannon S.B."/>
            <person name="Schlueter J."/>
            <person name="Ma J."/>
            <person name="Mitros T."/>
            <person name="Nelson W."/>
            <person name="Hyten D.L."/>
            <person name="Song Q."/>
            <person name="Thelen J.J."/>
            <person name="Cheng J."/>
            <person name="Xu D."/>
            <person name="Hellsten U."/>
            <person name="May G.D."/>
            <person name="Yu Y."/>
            <person name="Sakurai T."/>
            <person name="Umezawa T."/>
            <person name="Bhattacharyya M.K."/>
            <person name="Sandhu D."/>
            <person name="Valliyodan B."/>
            <person name="Lindquist E."/>
            <person name="Peto M."/>
            <person name="Grant D."/>
            <person name="Shu S."/>
            <person name="Goodstein D."/>
            <person name="Barry K."/>
            <person name="Futrell-Griggs M."/>
            <person name="Abernathy B."/>
            <person name="Du J."/>
            <person name="Tian Z."/>
            <person name="Zhu L."/>
            <person name="Gill N."/>
            <person name="Joshi T."/>
            <person name="Libault M."/>
            <person name="Sethuraman A."/>
            <person name="Zhang X.-C."/>
            <person name="Shinozaki K."/>
            <person name="Nguyen H.T."/>
            <person name="Wing R.A."/>
            <person name="Cregan P."/>
            <person name="Specht J."/>
            <person name="Grimwood J."/>
            <person name="Rokhsar D."/>
            <person name="Stacey G."/>
            <person name="Shoemaker R.C."/>
            <person name="Jackson S.A."/>
        </authorList>
    </citation>
    <scope>NUCLEOTIDE SEQUENCE</scope>
    <source>
        <strain evidence="7">cv. Williams 82</strain>
        <tissue evidence="6">Callus</tissue>
    </source>
</reference>
<dbReference type="Proteomes" id="UP000008827">
    <property type="component" value="Chromosome 7"/>
</dbReference>
<dbReference type="InterPro" id="IPR005120">
    <property type="entry name" value="UPF3_dom"/>
</dbReference>
<dbReference type="AlphaFoldDB" id="K7L448"/>
<proteinExistence type="inferred from homology"/>
<evidence type="ECO:0000313" key="8">
    <source>
        <dbReference type="Proteomes" id="UP000008827"/>
    </source>
</evidence>
<dbReference type="Gene3D" id="3.30.70.330">
    <property type="match status" value="1"/>
</dbReference>
<dbReference type="PANTHER" id="PTHR13112:SF5">
    <property type="entry name" value="REGULATOR OF NONSENSE TRANSCRIPTS UPF3"/>
    <property type="match status" value="1"/>
</dbReference>
<dbReference type="SUPFAM" id="SSF54928">
    <property type="entry name" value="RNA-binding domain, RBD"/>
    <property type="match status" value="1"/>
</dbReference>
<reference evidence="6" key="3">
    <citation type="submission" date="2018-07" db="EMBL/GenBank/DDBJ databases">
        <title>WGS assembly of Glycine max.</title>
        <authorList>
            <person name="Schmutz J."/>
            <person name="Cannon S."/>
            <person name="Schlueter J."/>
            <person name="Ma J."/>
            <person name="Mitros T."/>
            <person name="Nelson W."/>
            <person name="Hyten D."/>
            <person name="Song Q."/>
            <person name="Thelen J."/>
            <person name="Cheng J."/>
            <person name="Xu D."/>
            <person name="Hellsten U."/>
            <person name="May G."/>
            <person name="Yu Y."/>
            <person name="Sakurai T."/>
            <person name="Umezawa T."/>
            <person name="Bhattacharyya M."/>
            <person name="Sandhu D."/>
            <person name="Valliyodan B."/>
            <person name="Lindquist E."/>
            <person name="Peto M."/>
            <person name="Grant D."/>
            <person name="Shu S."/>
            <person name="Goodstein D."/>
            <person name="Barry K."/>
            <person name="Futrell-Griggs M."/>
            <person name="Abernathy B."/>
            <person name="Du J."/>
            <person name="Tian Z."/>
            <person name="Zhu L."/>
            <person name="Gill N."/>
            <person name="Joshi T."/>
            <person name="Libault M."/>
            <person name="Sethuraman A."/>
            <person name="Zhang X."/>
            <person name="Shinozaki K."/>
            <person name="Nguyen H."/>
            <person name="Wing R."/>
            <person name="Cregan P."/>
            <person name="Specht J."/>
            <person name="Grimwood J."/>
            <person name="Rokhsar D."/>
            <person name="Stacey G."/>
            <person name="Shoemaker R."/>
            <person name="Jackson S."/>
        </authorList>
    </citation>
    <scope>NUCLEOTIDE SEQUENCE</scope>
    <source>
        <tissue evidence="6">Callus</tissue>
    </source>
</reference>
<evidence type="ECO:0000256" key="4">
    <source>
        <dbReference type="ARBA" id="ARBA00023242"/>
    </source>
</evidence>
<dbReference type="STRING" id="3847.K7L448"/>
<dbReference type="GO" id="GO:0003676">
    <property type="term" value="F:nucleic acid binding"/>
    <property type="evidence" value="ECO:0007669"/>
    <property type="project" value="InterPro"/>
</dbReference>
<dbReference type="GO" id="GO:0005634">
    <property type="term" value="C:nucleus"/>
    <property type="evidence" value="ECO:0007669"/>
    <property type="project" value="UniProtKB-SubCell"/>
</dbReference>
<dbReference type="PANTHER" id="PTHR13112">
    <property type="entry name" value="UPF3 REGULATOR OF NONSENSE TRANSCRIPTS-LIKE PROTEIN"/>
    <property type="match status" value="1"/>
</dbReference>
<name>K7L448_SOYBN</name>
<evidence type="ECO:0000313" key="6">
    <source>
        <dbReference type="EMBL" id="KRH51317.1"/>
    </source>
</evidence>
<dbReference type="SMR" id="K7L448"/>
<keyword evidence="8" id="KW-1185">Reference proteome</keyword>
<dbReference type="InParanoid" id="K7L448"/>
<keyword evidence="3" id="KW-0866">Nonsense-mediated mRNA decay</keyword>
<dbReference type="HOGENOM" id="CLU_1734748_0_0_1"/>
<dbReference type="PaxDb" id="3847-GLYMA07G40450.1"/>
<dbReference type="EnsemblPlants" id="KRH51317">
    <property type="protein sequence ID" value="KRH51317"/>
    <property type="gene ID" value="GLYMA_07G274300"/>
</dbReference>
<dbReference type="InterPro" id="IPR012677">
    <property type="entry name" value="Nucleotide-bd_a/b_plait_sf"/>
</dbReference>
<accession>K7L448</accession>
<comment type="similarity">
    <text evidence="2">Belongs to the RENT3 family.</text>
</comment>
<evidence type="ECO:0000256" key="2">
    <source>
        <dbReference type="ARBA" id="ARBA00005991"/>
    </source>
</evidence>
<evidence type="ECO:0000256" key="1">
    <source>
        <dbReference type="ARBA" id="ARBA00004123"/>
    </source>
</evidence>
<dbReference type="InterPro" id="IPR035979">
    <property type="entry name" value="RBD_domain_sf"/>
</dbReference>
<dbReference type="CDD" id="cd12455">
    <property type="entry name" value="RRM_like_Smg4_UPF3"/>
    <property type="match status" value="1"/>
</dbReference>
<dbReference type="EMBL" id="CM000840">
    <property type="protein sequence ID" value="KRH51317.1"/>
    <property type="molecule type" value="Genomic_DNA"/>
</dbReference>
<dbReference type="InterPro" id="IPR039722">
    <property type="entry name" value="Upf3"/>
</dbReference>
<dbReference type="ExpressionAtlas" id="K7L448">
    <property type="expression patterns" value="baseline and differential"/>
</dbReference>
<evidence type="ECO:0000313" key="7">
    <source>
        <dbReference type="EnsemblPlants" id="KRH51317"/>
    </source>
</evidence>
<dbReference type="GO" id="GO:0000184">
    <property type="term" value="P:nuclear-transcribed mRNA catabolic process, nonsense-mediated decay"/>
    <property type="evidence" value="ECO:0007669"/>
    <property type="project" value="UniProtKB-KW"/>
</dbReference>
<comment type="subcellular location">
    <subcellularLocation>
        <location evidence="1">Nucleus</location>
    </subcellularLocation>
</comment>
<evidence type="ECO:0000259" key="5">
    <source>
        <dbReference type="Pfam" id="PF03467"/>
    </source>
</evidence>
<dbReference type="Gramene" id="KRH51317">
    <property type="protein sequence ID" value="KRH51317"/>
    <property type="gene ID" value="GLYMA_07G274300"/>
</dbReference>
<dbReference type="FunFam" id="3.30.70.330:FF:001576">
    <property type="match status" value="1"/>
</dbReference>
<protein>
    <recommendedName>
        <fullName evidence="5">UPF3 domain-containing protein</fullName>
    </recommendedName>
</protein>
<feature type="domain" description="UPF3" evidence="5">
    <location>
        <begin position="75"/>
        <end position="135"/>
    </location>
</feature>
<dbReference type="Pfam" id="PF03467">
    <property type="entry name" value="Smg4_UPF3"/>
    <property type="match status" value="1"/>
</dbReference>